<dbReference type="EMBL" id="JAFIQS020000011">
    <property type="protein sequence ID" value="KAH9476199.1"/>
    <property type="molecule type" value="Genomic_DNA"/>
</dbReference>
<comment type="caution">
    <text evidence="1">The sequence shown here is derived from an EMBL/GenBank/DDBJ whole genome shotgun (WGS) entry which is preliminary data.</text>
</comment>
<protein>
    <submittedName>
        <fullName evidence="1">Uncharacterized protein</fullName>
    </submittedName>
</protein>
<dbReference type="Proteomes" id="UP000664032">
    <property type="component" value="Unassembled WGS sequence"/>
</dbReference>
<gene>
    <name evidence="1" type="ORF">JR316_0011770</name>
</gene>
<organism evidence="1 2">
    <name type="scientific">Psilocybe cubensis</name>
    <name type="common">Psychedelic mushroom</name>
    <name type="synonym">Stropharia cubensis</name>
    <dbReference type="NCBI Taxonomy" id="181762"/>
    <lineage>
        <taxon>Eukaryota</taxon>
        <taxon>Fungi</taxon>
        <taxon>Dikarya</taxon>
        <taxon>Basidiomycota</taxon>
        <taxon>Agaricomycotina</taxon>
        <taxon>Agaricomycetes</taxon>
        <taxon>Agaricomycetidae</taxon>
        <taxon>Agaricales</taxon>
        <taxon>Agaricineae</taxon>
        <taxon>Strophariaceae</taxon>
        <taxon>Psilocybe</taxon>
    </lineage>
</organism>
<sequence>MPAVRTARKARKARSANAKPRKKPPPSDPCPKCGRIMSRASDLPRHMATHGRSKGIKVPCPYCGKALGDASSVTRHMKRWHPQYKPAQRAKTIQIVGSVSAQRERQRYSTSAPVSNTVALINTQHADQGRSASSNVKARISHPPLIACHQTSTPAANVGRERGSESLQLKVKEGFPSRWKTEDIIIMSLKDCY</sequence>
<evidence type="ECO:0000313" key="2">
    <source>
        <dbReference type="Proteomes" id="UP000664032"/>
    </source>
</evidence>
<accession>A0ACB8GKS4</accession>
<keyword evidence="2" id="KW-1185">Reference proteome</keyword>
<proteinExistence type="predicted"/>
<name>A0ACB8GKS4_PSICU</name>
<reference evidence="1" key="1">
    <citation type="submission" date="2021-10" db="EMBL/GenBank/DDBJ databases">
        <title>Psilocybe cubensis genome.</title>
        <authorList>
            <person name="Mckernan K.J."/>
            <person name="Crawford S."/>
            <person name="Trippe A."/>
            <person name="Kane L.T."/>
            <person name="Mclaughlin S."/>
        </authorList>
    </citation>
    <scope>NUCLEOTIDE SEQUENCE</scope>
    <source>
        <strain evidence="1">MGC-MH-2018</strain>
    </source>
</reference>
<evidence type="ECO:0000313" key="1">
    <source>
        <dbReference type="EMBL" id="KAH9476199.1"/>
    </source>
</evidence>